<evidence type="ECO:0000313" key="2">
    <source>
        <dbReference type="Proteomes" id="UP000247978"/>
    </source>
</evidence>
<dbReference type="RefSeq" id="WP_110395444.1">
    <property type="nucleotide sequence ID" value="NZ_JADIJL010000012.1"/>
</dbReference>
<keyword evidence="2" id="KW-1185">Reference proteome</keyword>
<evidence type="ECO:0000313" key="1">
    <source>
        <dbReference type="EMBL" id="PXW86537.1"/>
    </source>
</evidence>
<dbReference type="Proteomes" id="UP000247978">
    <property type="component" value="Unassembled WGS sequence"/>
</dbReference>
<name>A0A2V3VX22_9BACI</name>
<organism evidence="1 2">
    <name type="scientific">Pseudogracilibacillus auburnensis</name>
    <dbReference type="NCBI Taxonomy" id="1494959"/>
    <lineage>
        <taxon>Bacteria</taxon>
        <taxon>Bacillati</taxon>
        <taxon>Bacillota</taxon>
        <taxon>Bacilli</taxon>
        <taxon>Bacillales</taxon>
        <taxon>Bacillaceae</taxon>
        <taxon>Pseudogracilibacillus</taxon>
    </lineage>
</organism>
<accession>A0A2V3VX22</accession>
<reference evidence="1 2" key="1">
    <citation type="submission" date="2018-05" db="EMBL/GenBank/DDBJ databases">
        <title>Genomic Encyclopedia of Type Strains, Phase IV (KMG-IV): sequencing the most valuable type-strain genomes for metagenomic binning, comparative biology and taxonomic classification.</title>
        <authorList>
            <person name="Goeker M."/>
        </authorList>
    </citation>
    <scope>NUCLEOTIDE SEQUENCE [LARGE SCALE GENOMIC DNA]</scope>
    <source>
        <strain evidence="1 2">DSM 28556</strain>
    </source>
</reference>
<proteinExistence type="predicted"/>
<comment type="caution">
    <text evidence="1">The sequence shown here is derived from an EMBL/GenBank/DDBJ whole genome shotgun (WGS) entry which is preliminary data.</text>
</comment>
<sequence length="92" mass="10700">MLRGNVFDNVIGIDDKSLKETYSMLVSVFSNDTYVNASDDDNYVDLHEKQLKRNQAKYFLITKEIQQSRTVDYRNLLDVIGIELLPAYIFCN</sequence>
<dbReference type="AlphaFoldDB" id="A0A2V3VX22"/>
<dbReference type="EMBL" id="QJJQ01000007">
    <property type="protein sequence ID" value="PXW86537.1"/>
    <property type="molecule type" value="Genomic_DNA"/>
</dbReference>
<protein>
    <submittedName>
        <fullName evidence="1">Uncharacterized protein</fullName>
    </submittedName>
</protein>
<gene>
    <name evidence="1" type="ORF">DFR56_10756</name>
</gene>